<organism evidence="2 3">
    <name type="scientific">Coemansia spiralis</name>
    <dbReference type="NCBI Taxonomy" id="417178"/>
    <lineage>
        <taxon>Eukaryota</taxon>
        <taxon>Fungi</taxon>
        <taxon>Fungi incertae sedis</taxon>
        <taxon>Zoopagomycota</taxon>
        <taxon>Kickxellomycotina</taxon>
        <taxon>Kickxellomycetes</taxon>
        <taxon>Kickxellales</taxon>
        <taxon>Kickxellaceae</taxon>
        <taxon>Coemansia</taxon>
    </lineage>
</organism>
<keyword evidence="3" id="KW-1185">Reference proteome</keyword>
<dbReference type="EMBL" id="JANBTX010000001">
    <property type="protein sequence ID" value="KAJ2691351.1"/>
    <property type="molecule type" value="Genomic_DNA"/>
</dbReference>
<dbReference type="Proteomes" id="UP001151516">
    <property type="component" value="Unassembled WGS sequence"/>
</dbReference>
<evidence type="ECO:0000313" key="2">
    <source>
        <dbReference type="EMBL" id="KAJ2691351.1"/>
    </source>
</evidence>
<proteinExistence type="predicted"/>
<dbReference type="AlphaFoldDB" id="A0A9W8GQS5"/>
<name>A0A9W8GQS5_9FUNG</name>
<keyword evidence="1" id="KW-0732">Signal</keyword>
<evidence type="ECO:0000313" key="3">
    <source>
        <dbReference type="Proteomes" id="UP001151516"/>
    </source>
</evidence>
<dbReference type="OrthoDB" id="5583359at2759"/>
<sequence length="111" mass="11868">MLANTFTTVSLMAFTLLIATTSAHPQPHAHVKRWDGYGMYGGYGGMGGFGGYGGYGGYGGFGFPFAASFTNDFDRNSNYANFNENTLYINNLNANAASDNVHAFNQANIIA</sequence>
<protein>
    <submittedName>
        <fullName evidence="2">Uncharacterized protein</fullName>
    </submittedName>
</protein>
<gene>
    <name evidence="2" type="ORF">IWW39_000036</name>
</gene>
<comment type="caution">
    <text evidence="2">The sequence shown here is derived from an EMBL/GenBank/DDBJ whole genome shotgun (WGS) entry which is preliminary data.</text>
</comment>
<evidence type="ECO:0000256" key="1">
    <source>
        <dbReference type="SAM" id="SignalP"/>
    </source>
</evidence>
<feature type="signal peptide" evidence="1">
    <location>
        <begin position="1"/>
        <end position="23"/>
    </location>
</feature>
<accession>A0A9W8GQS5</accession>
<feature type="chain" id="PRO_5040958446" evidence="1">
    <location>
        <begin position="24"/>
        <end position="111"/>
    </location>
</feature>
<reference evidence="2" key="1">
    <citation type="submission" date="2022-07" db="EMBL/GenBank/DDBJ databases">
        <title>Phylogenomic reconstructions and comparative analyses of Kickxellomycotina fungi.</title>
        <authorList>
            <person name="Reynolds N.K."/>
            <person name="Stajich J.E."/>
            <person name="Barry K."/>
            <person name="Grigoriev I.V."/>
            <person name="Crous P."/>
            <person name="Smith M.E."/>
        </authorList>
    </citation>
    <scope>NUCLEOTIDE SEQUENCE</scope>
    <source>
        <strain evidence="2">CBS 109367</strain>
    </source>
</reference>